<dbReference type="EMBL" id="MBFU01000703">
    <property type="protein sequence ID" value="PVZ97878.1"/>
    <property type="molecule type" value="Genomic_DNA"/>
</dbReference>
<gene>
    <name evidence="1" type="ORF">BB558_006153</name>
</gene>
<protein>
    <submittedName>
        <fullName evidence="1">Uncharacterized protein</fullName>
    </submittedName>
</protein>
<dbReference type="AlphaFoldDB" id="A0A2U1IYJ6"/>
<comment type="caution">
    <text evidence="1">The sequence shown here is derived from an EMBL/GenBank/DDBJ whole genome shotgun (WGS) entry which is preliminary data.</text>
</comment>
<dbReference type="Proteomes" id="UP000245591">
    <property type="component" value="Unassembled WGS sequence"/>
</dbReference>
<keyword evidence="2" id="KW-1185">Reference proteome</keyword>
<evidence type="ECO:0000313" key="1">
    <source>
        <dbReference type="EMBL" id="PVZ97878.1"/>
    </source>
</evidence>
<reference evidence="1 2" key="1">
    <citation type="journal article" date="2018" name="MBio">
        <title>Comparative Genomics Reveals the Core Gene Toolbox for the Fungus-Insect Symbiosis.</title>
        <authorList>
            <person name="Wang Y."/>
            <person name="Stata M."/>
            <person name="Wang W."/>
            <person name="Stajich J.E."/>
            <person name="White M.M."/>
            <person name="Moncalvo J.M."/>
        </authorList>
    </citation>
    <scope>NUCLEOTIDE SEQUENCE [LARGE SCALE GENOMIC DNA]</scope>
    <source>
        <strain evidence="1 2">AUS-126-30</strain>
    </source>
</reference>
<evidence type="ECO:0000313" key="2">
    <source>
        <dbReference type="Proteomes" id="UP000245591"/>
    </source>
</evidence>
<name>A0A2U1IYJ6_SMIAN</name>
<sequence length="106" mass="12925">GRSMDLWVEGIPPRQLGHKDSYLSYEIMVVKRFKTILEAIELNEFEETQASVIDESYYSEDSDEDCEYEINFNEEDEIDFDFEPSFKDNEIYLKYIYYRKYNTKYF</sequence>
<accession>A0A2U1IYJ6</accession>
<proteinExistence type="predicted"/>
<organism evidence="1 2">
    <name type="scientific">Smittium angustum</name>
    <dbReference type="NCBI Taxonomy" id="133377"/>
    <lineage>
        <taxon>Eukaryota</taxon>
        <taxon>Fungi</taxon>
        <taxon>Fungi incertae sedis</taxon>
        <taxon>Zoopagomycota</taxon>
        <taxon>Kickxellomycotina</taxon>
        <taxon>Harpellomycetes</taxon>
        <taxon>Harpellales</taxon>
        <taxon>Legeriomycetaceae</taxon>
        <taxon>Smittium</taxon>
    </lineage>
</organism>
<feature type="non-terminal residue" evidence="1">
    <location>
        <position position="1"/>
    </location>
</feature>